<dbReference type="AlphaFoldDB" id="A0A8J3N0D5"/>
<sequence>MSDWNTPIIEEFRTNGGKVGGMFEGAPLLLLTTTGAQSGQRHTTPLTYLSDGDRLIVFASNAGATTNPAWYHNLVAHPQATVEVGTETFNVTATVIMDEERDQLYARQVALSPGYAEYEAKTTRRIPAVALLR</sequence>
<gene>
    <name evidence="3" type="ORF">KSF_011830</name>
</gene>
<dbReference type="Pfam" id="PF04075">
    <property type="entry name" value="F420H2_quin_red"/>
    <property type="match status" value="1"/>
</dbReference>
<evidence type="ECO:0000313" key="4">
    <source>
        <dbReference type="Proteomes" id="UP000597444"/>
    </source>
</evidence>
<keyword evidence="4" id="KW-1185">Reference proteome</keyword>
<comment type="similarity">
    <text evidence="1">Belongs to the F420H(2)-dependent quinone reductase family.</text>
</comment>
<dbReference type="GO" id="GO:0005886">
    <property type="term" value="C:plasma membrane"/>
    <property type="evidence" value="ECO:0007669"/>
    <property type="project" value="TreeGrafter"/>
</dbReference>
<evidence type="ECO:0000256" key="2">
    <source>
        <dbReference type="ARBA" id="ARBA00049106"/>
    </source>
</evidence>
<dbReference type="InterPro" id="IPR004378">
    <property type="entry name" value="F420H2_quin_Rdtase"/>
</dbReference>
<organism evidence="3 4">
    <name type="scientific">Reticulibacter mediterranei</name>
    <dbReference type="NCBI Taxonomy" id="2778369"/>
    <lineage>
        <taxon>Bacteria</taxon>
        <taxon>Bacillati</taxon>
        <taxon>Chloroflexota</taxon>
        <taxon>Ktedonobacteria</taxon>
        <taxon>Ktedonobacterales</taxon>
        <taxon>Reticulibacteraceae</taxon>
        <taxon>Reticulibacter</taxon>
    </lineage>
</organism>
<dbReference type="Proteomes" id="UP000597444">
    <property type="component" value="Unassembled WGS sequence"/>
</dbReference>
<accession>A0A8J3N0D5</accession>
<protein>
    <recommendedName>
        <fullName evidence="5">Nitroreductase family deazaflavin-dependent oxidoreductase</fullName>
    </recommendedName>
</protein>
<evidence type="ECO:0008006" key="5">
    <source>
        <dbReference type="Google" id="ProtNLM"/>
    </source>
</evidence>
<dbReference type="RefSeq" id="WP_220202050.1">
    <property type="nucleotide sequence ID" value="NZ_BNJK01000001.1"/>
</dbReference>
<dbReference type="Gene3D" id="2.30.110.10">
    <property type="entry name" value="Electron Transport, Fmn-binding Protein, Chain A"/>
    <property type="match status" value="1"/>
</dbReference>
<dbReference type="PANTHER" id="PTHR39428:SF1">
    <property type="entry name" value="F420H(2)-DEPENDENT QUINONE REDUCTASE RV1261C"/>
    <property type="match status" value="1"/>
</dbReference>
<evidence type="ECO:0000313" key="3">
    <source>
        <dbReference type="EMBL" id="GHO91135.1"/>
    </source>
</evidence>
<dbReference type="NCBIfam" id="TIGR00026">
    <property type="entry name" value="hi_GC_TIGR00026"/>
    <property type="match status" value="1"/>
</dbReference>
<comment type="caution">
    <text evidence="3">The sequence shown here is derived from an EMBL/GenBank/DDBJ whole genome shotgun (WGS) entry which is preliminary data.</text>
</comment>
<evidence type="ECO:0000256" key="1">
    <source>
        <dbReference type="ARBA" id="ARBA00008710"/>
    </source>
</evidence>
<dbReference type="PANTHER" id="PTHR39428">
    <property type="entry name" value="F420H(2)-DEPENDENT QUINONE REDUCTASE RV1261C"/>
    <property type="match status" value="1"/>
</dbReference>
<dbReference type="InterPro" id="IPR012349">
    <property type="entry name" value="Split_barrel_FMN-bd"/>
</dbReference>
<dbReference type="EMBL" id="BNJK01000001">
    <property type="protein sequence ID" value="GHO91135.1"/>
    <property type="molecule type" value="Genomic_DNA"/>
</dbReference>
<dbReference type="GO" id="GO:0016491">
    <property type="term" value="F:oxidoreductase activity"/>
    <property type="evidence" value="ECO:0007669"/>
    <property type="project" value="InterPro"/>
</dbReference>
<comment type="catalytic activity">
    <reaction evidence="2">
        <text>oxidized coenzyme F420-(gamma-L-Glu)(n) + a quinol + H(+) = reduced coenzyme F420-(gamma-L-Glu)(n) + a quinone</text>
        <dbReference type="Rhea" id="RHEA:39663"/>
        <dbReference type="Rhea" id="RHEA-COMP:12939"/>
        <dbReference type="Rhea" id="RHEA-COMP:14378"/>
        <dbReference type="ChEBI" id="CHEBI:15378"/>
        <dbReference type="ChEBI" id="CHEBI:24646"/>
        <dbReference type="ChEBI" id="CHEBI:132124"/>
        <dbReference type="ChEBI" id="CHEBI:133980"/>
        <dbReference type="ChEBI" id="CHEBI:139511"/>
    </reaction>
</comment>
<reference evidence="3" key="1">
    <citation type="submission" date="2020-10" db="EMBL/GenBank/DDBJ databases">
        <title>Taxonomic study of unclassified bacteria belonging to the class Ktedonobacteria.</title>
        <authorList>
            <person name="Yabe S."/>
            <person name="Wang C.M."/>
            <person name="Zheng Y."/>
            <person name="Sakai Y."/>
            <person name="Cavaletti L."/>
            <person name="Monciardini P."/>
            <person name="Donadio S."/>
        </authorList>
    </citation>
    <scope>NUCLEOTIDE SEQUENCE</scope>
    <source>
        <strain evidence="3">ID150040</strain>
    </source>
</reference>
<proteinExistence type="inferred from homology"/>
<dbReference type="GO" id="GO:0070967">
    <property type="term" value="F:coenzyme F420 binding"/>
    <property type="evidence" value="ECO:0007669"/>
    <property type="project" value="TreeGrafter"/>
</dbReference>
<name>A0A8J3N0D5_9CHLR</name>
<dbReference type="SUPFAM" id="SSF50475">
    <property type="entry name" value="FMN-binding split barrel"/>
    <property type="match status" value="1"/>
</dbReference>